<feature type="region of interest" description="Disordered" evidence="1">
    <location>
        <begin position="248"/>
        <end position="296"/>
    </location>
</feature>
<sequence length="712" mass="77167">MEPCRIAVKGHRRLHRPFAVVPFLFYYETNELSQFMRTHLDPPFNERFSKFIQVVQMKGADYVRLSTKDLGRLCDGEGDHLSDLQIFQNALYKPRRRPKSPHVCDIFSLPALHLASAPQGADPFGHYTAELTFDYPDDDEAEPVFECIIPLPSTPSPLASIELPLAEEASEGESDPAFPSSTPPYEHDDEESLIDMFSPVSPSMGPFSEWSKGVPDVFDEEHLDSLCTSPTSPAPEDLQVVDILGLLPQGPGSPKEEELEETPSALAETEMESGSDLCGSEEAEFGGDDVESSAAGEPSLLEDIPSSLLSTPRALVDKGDILELSTRPSPSSDGGSLLILDGEVNEQSTIITDSPSTLVRDVHVHPTEHTAGSPHSTLSTQTPLPGPDAVSSELSTYGDDHEVDIDDLRTLGDGFGLSSFFPDLRSLDFSLPPSPHLDAPSGCDSLSLDFSVSPDPTSIHTPSTSVLGDDHLIISSPSASYRGPHEGLLDFFFNPERIMAKRLDLALGLEPISESTRSVEADGTAVRRPHLGLTIPTFPSLLEDEELTSWMSSIELTRAKSQRWISLPPSSSMVSLSRSSSTGSDRSIWPVRSDVVGRHLPSPHMKESPKSPGVPEREDDVEEEHPQENFESKTDIEHGEGVSDDPPRSDSEDSSPSPPSKPLVTPATPYHQPPTEAHSVLGRVGGFFWTILTPVEVGEDVGGQQSLPGGLS</sequence>
<evidence type="ECO:0000256" key="1">
    <source>
        <dbReference type="SAM" id="MobiDB-lite"/>
    </source>
</evidence>
<comment type="caution">
    <text evidence="2">The sequence shown here is derived from an EMBL/GenBank/DDBJ whole genome shotgun (WGS) entry which is preliminary data.</text>
</comment>
<name>A0A4Y7TBX8_COPMI</name>
<feature type="region of interest" description="Disordered" evidence="1">
    <location>
        <begin position="167"/>
        <end position="189"/>
    </location>
</feature>
<organism evidence="2 3">
    <name type="scientific">Coprinellus micaceus</name>
    <name type="common">Glistening ink-cap mushroom</name>
    <name type="synonym">Coprinus micaceus</name>
    <dbReference type="NCBI Taxonomy" id="71717"/>
    <lineage>
        <taxon>Eukaryota</taxon>
        <taxon>Fungi</taxon>
        <taxon>Dikarya</taxon>
        <taxon>Basidiomycota</taxon>
        <taxon>Agaricomycotina</taxon>
        <taxon>Agaricomycetes</taxon>
        <taxon>Agaricomycetidae</taxon>
        <taxon>Agaricales</taxon>
        <taxon>Agaricineae</taxon>
        <taxon>Psathyrellaceae</taxon>
        <taxon>Coprinellus</taxon>
    </lineage>
</organism>
<dbReference type="Proteomes" id="UP000298030">
    <property type="component" value="Unassembled WGS sequence"/>
</dbReference>
<proteinExistence type="predicted"/>
<feature type="compositionally biased region" description="Low complexity" evidence="1">
    <location>
        <begin position="567"/>
        <end position="587"/>
    </location>
</feature>
<protein>
    <submittedName>
        <fullName evidence="2">Uncharacterized protein</fullName>
    </submittedName>
</protein>
<feature type="region of interest" description="Disordered" evidence="1">
    <location>
        <begin position="367"/>
        <end position="389"/>
    </location>
</feature>
<dbReference type="EMBL" id="QPFP01000018">
    <property type="protein sequence ID" value="TEB31501.1"/>
    <property type="molecule type" value="Genomic_DNA"/>
</dbReference>
<evidence type="ECO:0000313" key="2">
    <source>
        <dbReference type="EMBL" id="TEB31501.1"/>
    </source>
</evidence>
<evidence type="ECO:0000313" key="3">
    <source>
        <dbReference type="Proteomes" id="UP000298030"/>
    </source>
</evidence>
<feature type="compositionally biased region" description="Acidic residues" evidence="1">
    <location>
        <begin position="269"/>
        <end position="291"/>
    </location>
</feature>
<dbReference type="AlphaFoldDB" id="A0A4Y7TBX8"/>
<keyword evidence="3" id="KW-1185">Reference proteome</keyword>
<reference evidence="2 3" key="1">
    <citation type="journal article" date="2019" name="Nat. Ecol. Evol.">
        <title>Megaphylogeny resolves global patterns of mushroom evolution.</title>
        <authorList>
            <person name="Varga T."/>
            <person name="Krizsan K."/>
            <person name="Foldi C."/>
            <person name="Dima B."/>
            <person name="Sanchez-Garcia M."/>
            <person name="Sanchez-Ramirez S."/>
            <person name="Szollosi G.J."/>
            <person name="Szarkandi J.G."/>
            <person name="Papp V."/>
            <person name="Albert L."/>
            <person name="Andreopoulos W."/>
            <person name="Angelini C."/>
            <person name="Antonin V."/>
            <person name="Barry K.W."/>
            <person name="Bougher N.L."/>
            <person name="Buchanan P."/>
            <person name="Buyck B."/>
            <person name="Bense V."/>
            <person name="Catcheside P."/>
            <person name="Chovatia M."/>
            <person name="Cooper J."/>
            <person name="Damon W."/>
            <person name="Desjardin D."/>
            <person name="Finy P."/>
            <person name="Geml J."/>
            <person name="Haridas S."/>
            <person name="Hughes K."/>
            <person name="Justo A."/>
            <person name="Karasinski D."/>
            <person name="Kautmanova I."/>
            <person name="Kiss B."/>
            <person name="Kocsube S."/>
            <person name="Kotiranta H."/>
            <person name="LaButti K.M."/>
            <person name="Lechner B.E."/>
            <person name="Liimatainen K."/>
            <person name="Lipzen A."/>
            <person name="Lukacs Z."/>
            <person name="Mihaltcheva S."/>
            <person name="Morgado L.N."/>
            <person name="Niskanen T."/>
            <person name="Noordeloos M.E."/>
            <person name="Ohm R.A."/>
            <person name="Ortiz-Santana B."/>
            <person name="Ovrebo C."/>
            <person name="Racz N."/>
            <person name="Riley R."/>
            <person name="Savchenko A."/>
            <person name="Shiryaev A."/>
            <person name="Soop K."/>
            <person name="Spirin V."/>
            <person name="Szebenyi C."/>
            <person name="Tomsovsky M."/>
            <person name="Tulloss R.E."/>
            <person name="Uehling J."/>
            <person name="Grigoriev I.V."/>
            <person name="Vagvolgyi C."/>
            <person name="Papp T."/>
            <person name="Martin F.M."/>
            <person name="Miettinen O."/>
            <person name="Hibbett D.S."/>
            <person name="Nagy L.G."/>
        </authorList>
    </citation>
    <scope>NUCLEOTIDE SEQUENCE [LARGE SCALE GENOMIC DNA]</scope>
    <source>
        <strain evidence="2 3">FP101781</strain>
    </source>
</reference>
<dbReference type="OrthoDB" id="2966809at2759"/>
<accession>A0A4Y7TBX8</accession>
<feature type="region of interest" description="Disordered" evidence="1">
    <location>
        <begin position="567"/>
        <end position="678"/>
    </location>
</feature>
<gene>
    <name evidence="2" type="ORF">FA13DRAFT_1774140</name>
</gene>
<feature type="compositionally biased region" description="Polar residues" evidence="1">
    <location>
        <begin position="373"/>
        <end position="383"/>
    </location>
</feature>
<feature type="compositionally biased region" description="Basic and acidic residues" evidence="1">
    <location>
        <begin position="624"/>
        <end position="651"/>
    </location>
</feature>